<protein>
    <submittedName>
        <fullName evidence="1">Uncharacterized protein</fullName>
    </submittedName>
</protein>
<dbReference type="EMBL" id="CP124841">
    <property type="protein sequence ID" value="WHF36148.1"/>
    <property type="molecule type" value="Genomic_DNA"/>
</dbReference>
<evidence type="ECO:0000313" key="2">
    <source>
        <dbReference type="Proteomes" id="UP001239426"/>
    </source>
</evidence>
<sequence length="236" mass="27034">MRFCFYLGGVVLQAILSSKAGRIGLKEESLRWRDVFQRSEDLLTATFFGRVPYLSDGALSALLAFMIGRTVELSSFEELELWPHLKNPNAHKVEPDVVLHFKRELFVIEVKPPFGGTQTCQQWQAQIDAVQRDKAYTKNKKIYFIALGNVVPAVLAQSALPTGFAPMAACEWEALRHWLRQNTHFSTRQDKAILRDWQNAFELYGMAPMIPDWQPMVEMSKSIDPAAGLEQLQYWR</sequence>
<name>A0AAX3VTX4_AERSA</name>
<dbReference type="RefSeq" id="WP_282683666.1">
    <property type="nucleotide sequence ID" value="NZ_CP124841.1"/>
</dbReference>
<dbReference type="Proteomes" id="UP001239426">
    <property type="component" value="Chromosome"/>
</dbReference>
<evidence type="ECO:0000313" key="1">
    <source>
        <dbReference type="EMBL" id="WHF36148.1"/>
    </source>
</evidence>
<reference evidence="1" key="1">
    <citation type="submission" date="2023-05" db="EMBL/GenBank/DDBJ databases">
        <title>Aeromonas salmonicida 57, complete genome.</title>
        <authorList>
            <person name="Shao L."/>
        </authorList>
    </citation>
    <scope>NUCLEOTIDE SEQUENCE</scope>
    <source>
        <strain evidence="1">57</strain>
    </source>
</reference>
<accession>A0AAX3VTX4</accession>
<gene>
    <name evidence="1" type="ORF">QLQ87_18780</name>
</gene>
<organism evidence="1 2">
    <name type="scientific">Aeromonas salmonicida</name>
    <dbReference type="NCBI Taxonomy" id="645"/>
    <lineage>
        <taxon>Bacteria</taxon>
        <taxon>Pseudomonadati</taxon>
        <taxon>Pseudomonadota</taxon>
        <taxon>Gammaproteobacteria</taxon>
        <taxon>Aeromonadales</taxon>
        <taxon>Aeromonadaceae</taxon>
        <taxon>Aeromonas</taxon>
    </lineage>
</organism>
<proteinExistence type="predicted"/>
<dbReference type="AlphaFoldDB" id="A0AAX3VTX4"/>